<dbReference type="InterPro" id="IPR045361">
    <property type="entry name" value="CIS_tube_prot_N"/>
</dbReference>
<dbReference type="CDD" id="cd00118">
    <property type="entry name" value="LysM"/>
    <property type="match status" value="1"/>
</dbReference>
<protein>
    <recommendedName>
        <fullName evidence="1">LysM domain-containing protein</fullName>
    </recommendedName>
</protein>
<dbReference type="PROSITE" id="PS51782">
    <property type="entry name" value="LYSM"/>
    <property type="match status" value="1"/>
</dbReference>
<dbReference type="AlphaFoldDB" id="A0A7G9YSP7"/>
<evidence type="ECO:0000313" key="2">
    <source>
        <dbReference type="EMBL" id="QNO51031.1"/>
    </source>
</evidence>
<organism evidence="2">
    <name type="scientific">Candidatus Methanophagaceae archaeon ANME-1 ERB6</name>
    <dbReference type="NCBI Taxonomy" id="2759912"/>
    <lineage>
        <taxon>Archaea</taxon>
        <taxon>Methanobacteriati</taxon>
        <taxon>Methanobacteriota</taxon>
        <taxon>Stenosarchaea group</taxon>
        <taxon>Methanomicrobia</taxon>
        <taxon>Candidatus Methanophagales</taxon>
        <taxon>Candidatus Methanophagaceae</taxon>
    </lineage>
</organism>
<proteinExistence type="predicted"/>
<dbReference type="SMART" id="SM00257">
    <property type="entry name" value="LysM"/>
    <property type="match status" value="1"/>
</dbReference>
<gene>
    <name evidence="2" type="ORF">EDLMLJLI_00024</name>
</gene>
<dbReference type="SUPFAM" id="SSF54106">
    <property type="entry name" value="LysM domain"/>
    <property type="match status" value="1"/>
</dbReference>
<dbReference type="InterPro" id="IPR018392">
    <property type="entry name" value="LysM"/>
</dbReference>
<feature type="domain" description="LysM" evidence="1">
    <location>
        <begin position="172"/>
        <end position="219"/>
    </location>
</feature>
<sequence length="223" mass="25500">MPLVKAYLTRKDKPGPIVQFLFNPDEFTVERTNQFTEVNNPKLPSSTFQFVKGGARTLTMDLFFDTYEKKMDVRIFTDRITGWDSGSMFSKLPGIAKGLMDIDSDRHAPPVCLFIWGAYIFPCIIERVTKRFTMFLPEGIPVRATLKITLKECKEVITQLRETPLQSADRTKTWTVKAGESLWFIAAKEYGNPALWRPIAEANKIDNPRVLKPGRELIIPPLE</sequence>
<dbReference type="Pfam" id="PF19266">
    <property type="entry name" value="CIS_tube"/>
    <property type="match status" value="1"/>
</dbReference>
<dbReference type="Gene3D" id="3.10.350.10">
    <property type="entry name" value="LysM domain"/>
    <property type="match status" value="1"/>
</dbReference>
<accession>A0A7G9YSP7</accession>
<reference evidence="2" key="1">
    <citation type="submission" date="2020-06" db="EMBL/GenBank/DDBJ databases">
        <title>Unique genomic features of the anaerobic methanotrophic archaea.</title>
        <authorList>
            <person name="Chadwick G.L."/>
            <person name="Skennerton C.T."/>
            <person name="Laso-Perez R."/>
            <person name="Leu A.O."/>
            <person name="Speth D.R."/>
            <person name="Yu H."/>
            <person name="Morgan-Lang C."/>
            <person name="Hatzenpichler R."/>
            <person name="Goudeau D."/>
            <person name="Malmstrom R."/>
            <person name="Brazelton W.J."/>
            <person name="Woyke T."/>
            <person name="Hallam S.J."/>
            <person name="Tyson G.W."/>
            <person name="Wegener G."/>
            <person name="Boetius A."/>
            <person name="Orphan V."/>
        </authorList>
    </citation>
    <scope>NUCLEOTIDE SEQUENCE</scope>
</reference>
<dbReference type="Pfam" id="PF01476">
    <property type="entry name" value="LysM"/>
    <property type="match status" value="1"/>
</dbReference>
<dbReference type="InterPro" id="IPR036779">
    <property type="entry name" value="LysM_dom_sf"/>
</dbReference>
<dbReference type="EMBL" id="MT631458">
    <property type="protein sequence ID" value="QNO51031.1"/>
    <property type="molecule type" value="Genomic_DNA"/>
</dbReference>
<name>A0A7G9YSP7_9EURY</name>
<evidence type="ECO:0000259" key="1">
    <source>
        <dbReference type="PROSITE" id="PS51782"/>
    </source>
</evidence>